<dbReference type="OrthoDB" id="6504326at2759"/>
<evidence type="ECO:0000313" key="1">
    <source>
        <dbReference type="EMBL" id="KAH7636586.1"/>
    </source>
</evidence>
<sequence>MYQQQQQQQQQPRRRFIIYLISNHNDTNNNNQQKQPIGLIHSHEIIGGNNDERRIVNHNNSNEHRLHIQPFDEQHPTSVELEQMINRNDFNVIHFESKDADRNMLELSMDNDLGHHFHWLLRSPCMILINSIIRLHLDSAVYRKAASAADSNVITGMKEIFLINDAQLCFESSSFHSRCLFSVDSPKFGGIINLYTKSNFVKQITSIENNQQQRRQQIASIFYCSSNNTTTTIATNNNGGGTAASNVKNIVIGNIPENYPKSTSSSVGGGKNEPDYLIYYDDKHQTKLVAIVCGKIEPFSPTDSMNNNNIVTEFNPGQILRMPDTTLELRNDLCNEQNRKDWFYLCKHSSLIRVRFMANVYVHSLQPTKCYFKSSLTVPPKKFSIVIAGYVGIIGHHKPTVPDDYYNASKVISGGTRDHLVEIIVDEDCLVFIGDHFMLLMAKESRNSTTAAADNVVLKMEMKNK</sequence>
<proteinExistence type="predicted"/>
<organism evidence="1">
    <name type="scientific">Dermatophagoides farinae</name>
    <name type="common">American house dust mite</name>
    <dbReference type="NCBI Taxonomy" id="6954"/>
    <lineage>
        <taxon>Eukaryota</taxon>
        <taxon>Metazoa</taxon>
        <taxon>Ecdysozoa</taxon>
        <taxon>Arthropoda</taxon>
        <taxon>Chelicerata</taxon>
        <taxon>Arachnida</taxon>
        <taxon>Acari</taxon>
        <taxon>Acariformes</taxon>
        <taxon>Sarcoptiformes</taxon>
        <taxon>Astigmata</taxon>
        <taxon>Psoroptidia</taxon>
        <taxon>Analgoidea</taxon>
        <taxon>Pyroglyphidae</taxon>
        <taxon>Dermatophagoidinae</taxon>
        <taxon>Dermatophagoides</taxon>
    </lineage>
</organism>
<name>A0A9D4NQM2_DERFA</name>
<accession>A0A9D4NQM2</accession>
<gene>
    <name evidence="1" type="ORF">HUG17_10556</name>
</gene>
<protein>
    <submittedName>
        <fullName evidence="1">Uncharacterized protein</fullName>
    </submittedName>
</protein>
<dbReference type="AlphaFoldDB" id="A0A9D4NQM2"/>
<dbReference type="Proteomes" id="UP000828236">
    <property type="component" value="Unassembled WGS sequence"/>
</dbReference>
<comment type="caution">
    <text evidence="1">The sequence shown here is derived from an EMBL/GenBank/DDBJ whole genome shotgun (WGS) entry which is preliminary data.</text>
</comment>
<reference evidence="1" key="2">
    <citation type="journal article" date="2021" name="World Allergy Organ. J.">
        <title>Chromosome-level assembly of Dermatophagoides farinae genome and transcriptome reveals two novel allergens Der f 37 and Der f 39.</title>
        <authorList>
            <person name="Chen J."/>
            <person name="Cai Z."/>
            <person name="Fan D."/>
            <person name="Hu J."/>
            <person name="Hou Y."/>
            <person name="He Y."/>
            <person name="Zhang Z."/>
            <person name="Zhao Z."/>
            <person name="Gao P."/>
            <person name="Hu W."/>
            <person name="Sun J."/>
            <person name="Li J."/>
            <person name="Ji K."/>
        </authorList>
    </citation>
    <scope>NUCLEOTIDE SEQUENCE</scope>
    <source>
        <strain evidence="1">JKM2019</strain>
    </source>
</reference>
<dbReference type="EMBL" id="SDOV01000010">
    <property type="protein sequence ID" value="KAH7636586.1"/>
    <property type="molecule type" value="Genomic_DNA"/>
</dbReference>
<reference evidence="1" key="1">
    <citation type="submission" date="2020-06" db="EMBL/GenBank/DDBJ databases">
        <authorList>
            <person name="Ji K."/>
            <person name="Li J."/>
        </authorList>
    </citation>
    <scope>NUCLEOTIDE SEQUENCE</scope>
    <source>
        <strain evidence="1">JKM2019</strain>
        <tissue evidence="1">Whole body</tissue>
    </source>
</reference>